<dbReference type="GO" id="GO:0015074">
    <property type="term" value="P:DNA integration"/>
    <property type="evidence" value="ECO:0007669"/>
    <property type="project" value="InterPro"/>
</dbReference>
<sequence>MRCTERTHSEMEFRLVFLLVAGNRRGVFRRLPSCDTYEGKIVEMFTKPASKEQQRSTDDLQPLRTKMVEIIQIERARDGGYDTIEEAVGKINPNEPDVIQAFRRALHEHDLAAGRASVWLPHALARKYPSAHRELRWQYLFVSARMARDPRTGNLHRHHLHSETFPRHLRRAVEATGILKHETSHTFRHCFATHLLHNGTDIRKIQKLLGHSDVKTTEIYTHVPDPKRLEVVSPLDRLAAACGK</sequence>
<dbReference type="InterPro" id="IPR050090">
    <property type="entry name" value="Tyrosine_recombinase_XerCD"/>
</dbReference>
<keyword evidence="1" id="KW-0233">DNA recombination</keyword>
<feature type="domain" description="Tyr recombinase" evidence="2">
    <location>
        <begin position="1"/>
        <end position="234"/>
    </location>
</feature>
<accession>A0A5B9QR99</accession>
<evidence type="ECO:0000256" key="1">
    <source>
        <dbReference type="ARBA" id="ARBA00023172"/>
    </source>
</evidence>
<dbReference type="InterPro" id="IPR013762">
    <property type="entry name" value="Integrase-like_cat_sf"/>
</dbReference>
<protein>
    <submittedName>
        <fullName evidence="3">Tyrosine recombinase XerD</fullName>
    </submittedName>
</protein>
<dbReference type="SUPFAM" id="SSF56349">
    <property type="entry name" value="DNA breaking-rejoining enzymes"/>
    <property type="match status" value="1"/>
</dbReference>
<dbReference type="KEGG" id="rul:UC8_19370"/>
<dbReference type="Pfam" id="PF00589">
    <property type="entry name" value="Phage_integrase"/>
    <property type="match status" value="1"/>
</dbReference>
<dbReference type="AlphaFoldDB" id="A0A5B9QR99"/>
<evidence type="ECO:0000259" key="2">
    <source>
        <dbReference type="PROSITE" id="PS51898"/>
    </source>
</evidence>
<evidence type="ECO:0000313" key="4">
    <source>
        <dbReference type="Proteomes" id="UP000325286"/>
    </source>
</evidence>
<gene>
    <name evidence="3" type="primary">xerD_1</name>
    <name evidence="3" type="ORF">UC8_19370</name>
</gene>
<dbReference type="PROSITE" id="PS51898">
    <property type="entry name" value="TYR_RECOMBINASE"/>
    <property type="match status" value="1"/>
</dbReference>
<organism evidence="3 4">
    <name type="scientific">Roseimaritima ulvae</name>
    <dbReference type="NCBI Taxonomy" id="980254"/>
    <lineage>
        <taxon>Bacteria</taxon>
        <taxon>Pseudomonadati</taxon>
        <taxon>Planctomycetota</taxon>
        <taxon>Planctomycetia</taxon>
        <taxon>Pirellulales</taxon>
        <taxon>Pirellulaceae</taxon>
        <taxon>Roseimaritima</taxon>
    </lineage>
</organism>
<dbReference type="RefSeq" id="WP_238388733.1">
    <property type="nucleotide sequence ID" value="NZ_CP042914.1"/>
</dbReference>
<dbReference type="EMBL" id="CP042914">
    <property type="protein sequence ID" value="QEG39935.1"/>
    <property type="molecule type" value="Genomic_DNA"/>
</dbReference>
<dbReference type="InterPro" id="IPR011010">
    <property type="entry name" value="DNA_brk_join_enz"/>
</dbReference>
<dbReference type="InterPro" id="IPR002104">
    <property type="entry name" value="Integrase_catalytic"/>
</dbReference>
<proteinExistence type="predicted"/>
<dbReference type="GO" id="GO:0006310">
    <property type="term" value="P:DNA recombination"/>
    <property type="evidence" value="ECO:0007669"/>
    <property type="project" value="UniProtKB-KW"/>
</dbReference>
<dbReference type="PANTHER" id="PTHR30349">
    <property type="entry name" value="PHAGE INTEGRASE-RELATED"/>
    <property type="match status" value="1"/>
</dbReference>
<dbReference type="Proteomes" id="UP000325286">
    <property type="component" value="Chromosome"/>
</dbReference>
<dbReference type="GO" id="GO:0003677">
    <property type="term" value="F:DNA binding"/>
    <property type="evidence" value="ECO:0007669"/>
    <property type="project" value="InterPro"/>
</dbReference>
<dbReference type="PANTHER" id="PTHR30349:SF64">
    <property type="entry name" value="PROPHAGE INTEGRASE INTD-RELATED"/>
    <property type="match status" value="1"/>
</dbReference>
<reference evidence="3 4" key="1">
    <citation type="submission" date="2019-08" db="EMBL/GenBank/DDBJ databases">
        <title>Deep-cultivation of Planctomycetes and their phenomic and genomic characterization uncovers novel biology.</title>
        <authorList>
            <person name="Wiegand S."/>
            <person name="Jogler M."/>
            <person name="Boedeker C."/>
            <person name="Pinto D."/>
            <person name="Vollmers J."/>
            <person name="Rivas-Marin E."/>
            <person name="Kohn T."/>
            <person name="Peeters S.H."/>
            <person name="Heuer A."/>
            <person name="Rast P."/>
            <person name="Oberbeckmann S."/>
            <person name="Bunk B."/>
            <person name="Jeske O."/>
            <person name="Meyerdierks A."/>
            <person name="Storesund J.E."/>
            <person name="Kallscheuer N."/>
            <person name="Luecker S."/>
            <person name="Lage O.M."/>
            <person name="Pohl T."/>
            <person name="Merkel B.J."/>
            <person name="Hornburger P."/>
            <person name="Mueller R.-W."/>
            <person name="Bruemmer F."/>
            <person name="Labrenz M."/>
            <person name="Spormann A.M."/>
            <person name="Op den Camp H."/>
            <person name="Overmann J."/>
            <person name="Amann R."/>
            <person name="Jetten M.S.M."/>
            <person name="Mascher T."/>
            <person name="Medema M.H."/>
            <person name="Devos D.P."/>
            <person name="Kaster A.-K."/>
            <person name="Ovreas L."/>
            <person name="Rohde M."/>
            <person name="Galperin M.Y."/>
            <person name="Jogler C."/>
        </authorList>
    </citation>
    <scope>NUCLEOTIDE SEQUENCE [LARGE SCALE GENOMIC DNA]</scope>
    <source>
        <strain evidence="3 4">UC8</strain>
    </source>
</reference>
<keyword evidence="4" id="KW-1185">Reference proteome</keyword>
<dbReference type="Gene3D" id="1.10.443.10">
    <property type="entry name" value="Intergrase catalytic core"/>
    <property type="match status" value="1"/>
</dbReference>
<evidence type="ECO:0000313" key="3">
    <source>
        <dbReference type="EMBL" id="QEG39935.1"/>
    </source>
</evidence>
<name>A0A5B9QR99_9BACT</name>